<organism evidence="1 2">
    <name type="scientific">Dactylonectria macrodidyma</name>
    <dbReference type="NCBI Taxonomy" id="307937"/>
    <lineage>
        <taxon>Eukaryota</taxon>
        <taxon>Fungi</taxon>
        <taxon>Dikarya</taxon>
        <taxon>Ascomycota</taxon>
        <taxon>Pezizomycotina</taxon>
        <taxon>Sordariomycetes</taxon>
        <taxon>Hypocreomycetidae</taxon>
        <taxon>Hypocreales</taxon>
        <taxon>Nectriaceae</taxon>
        <taxon>Dactylonectria</taxon>
    </lineage>
</organism>
<comment type="caution">
    <text evidence="1">The sequence shown here is derived from an EMBL/GenBank/DDBJ whole genome shotgun (WGS) entry which is preliminary data.</text>
</comment>
<reference evidence="1" key="1">
    <citation type="journal article" date="2021" name="Nat. Commun.">
        <title>Genetic determinants of endophytism in the Arabidopsis root mycobiome.</title>
        <authorList>
            <person name="Mesny F."/>
            <person name="Miyauchi S."/>
            <person name="Thiergart T."/>
            <person name="Pickel B."/>
            <person name="Atanasova L."/>
            <person name="Karlsson M."/>
            <person name="Huettel B."/>
            <person name="Barry K.W."/>
            <person name="Haridas S."/>
            <person name="Chen C."/>
            <person name="Bauer D."/>
            <person name="Andreopoulos W."/>
            <person name="Pangilinan J."/>
            <person name="LaButti K."/>
            <person name="Riley R."/>
            <person name="Lipzen A."/>
            <person name="Clum A."/>
            <person name="Drula E."/>
            <person name="Henrissat B."/>
            <person name="Kohler A."/>
            <person name="Grigoriev I.V."/>
            <person name="Martin F.M."/>
            <person name="Hacquard S."/>
        </authorList>
    </citation>
    <scope>NUCLEOTIDE SEQUENCE</scope>
    <source>
        <strain evidence="1">MPI-CAGE-AT-0147</strain>
    </source>
</reference>
<protein>
    <submittedName>
        <fullName evidence="1">L-asparaginase II</fullName>
    </submittedName>
</protein>
<dbReference type="EMBL" id="JAGMUV010000004">
    <property type="protein sequence ID" value="KAH7161824.1"/>
    <property type="molecule type" value="Genomic_DNA"/>
</dbReference>
<dbReference type="Pfam" id="PF06089">
    <property type="entry name" value="Asparaginase_II"/>
    <property type="match status" value="1"/>
</dbReference>
<name>A0A9P9FHM7_9HYPO</name>
<dbReference type="AlphaFoldDB" id="A0A9P9FHM7"/>
<dbReference type="PANTHER" id="PTHR42110">
    <property type="entry name" value="L-ASPARAGINASE, PUTATIVE (AFU_ORTHOLOGUE AFUA_3G11890)-RELATED"/>
    <property type="match status" value="1"/>
</dbReference>
<dbReference type="OrthoDB" id="2588474at2759"/>
<proteinExistence type="predicted"/>
<dbReference type="Proteomes" id="UP000738349">
    <property type="component" value="Unassembled WGS sequence"/>
</dbReference>
<accession>A0A9P9FHM7</accession>
<sequence>MKQLIQPYRDCVITDRCGIIENSHGVHVAITDSTGRLLYSVGNPSRITLARSAAKPAQALAVLETGAFEQFGFDDADLALTCASHSSEEMHISRARQMLRRGEAKEEHLRCGGHRPLNEEVHRAWIKADYKPTGICNNCSGKHAAMLAGARAMGAEFADYHLPEHPMQAKVRQVVEDLCPDSQSVQWAIDGCNLPAPAFPLYYMAQMYAHFAAAADDLDRGGSEVSARTRNSARVFNAMAKRPELVGGTGRFCTKLMEKYQGQVIGKVGADACYGVGIRESEQTRRLGAQGALGVAVKIEDGSLEILYAVVMEVLEQLQIGSAAVGSELDAFHHLKLKNTMDVVTGSVSFAFKVQAG</sequence>
<keyword evidence="2" id="KW-1185">Reference proteome</keyword>
<dbReference type="PANTHER" id="PTHR42110:SF1">
    <property type="entry name" value="L-ASPARAGINASE, PUTATIVE (AFU_ORTHOLOGUE AFUA_3G11890)-RELATED"/>
    <property type="match status" value="1"/>
</dbReference>
<evidence type="ECO:0000313" key="2">
    <source>
        <dbReference type="Proteomes" id="UP000738349"/>
    </source>
</evidence>
<gene>
    <name evidence="1" type="ORF">EDB81DRAFT_785598</name>
</gene>
<evidence type="ECO:0000313" key="1">
    <source>
        <dbReference type="EMBL" id="KAH7161824.1"/>
    </source>
</evidence>
<dbReference type="InterPro" id="IPR010349">
    <property type="entry name" value="Asparaginase_II"/>
</dbReference>